<organism evidence="1 2">
    <name type="scientific">Anabaena cylindrica (strain ATCC 27899 / PCC 7122)</name>
    <dbReference type="NCBI Taxonomy" id="272123"/>
    <lineage>
        <taxon>Bacteria</taxon>
        <taxon>Bacillati</taxon>
        <taxon>Cyanobacteriota</taxon>
        <taxon>Cyanophyceae</taxon>
        <taxon>Nostocales</taxon>
        <taxon>Nostocaceae</taxon>
        <taxon>Anabaena</taxon>
    </lineage>
</organism>
<reference evidence="2" key="1">
    <citation type="journal article" date="2013" name="Proc. Natl. Acad. Sci. U.S.A.">
        <title>Improving the coverage of the cyanobacterial phylum using diversity-driven genome sequencing.</title>
        <authorList>
            <person name="Shih P.M."/>
            <person name="Wu D."/>
            <person name="Latifi A."/>
            <person name="Axen S.D."/>
            <person name="Fewer D.P."/>
            <person name="Talla E."/>
            <person name="Calteau A."/>
            <person name="Cai F."/>
            <person name="Tandeau de Marsac N."/>
            <person name="Rippka R."/>
            <person name="Herdman M."/>
            <person name="Sivonen K."/>
            <person name="Coursin T."/>
            <person name="Laurent T."/>
            <person name="Goodwin L."/>
            <person name="Nolan M."/>
            <person name="Davenport K.W."/>
            <person name="Han C.S."/>
            <person name="Rubin E.M."/>
            <person name="Eisen J.A."/>
            <person name="Woyke T."/>
            <person name="Gugger M."/>
            <person name="Kerfeld C.A."/>
        </authorList>
    </citation>
    <scope>NUCLEOTIDE SEQUENCE [LARGE SCALE GENOMIC DNA]</scope>
    <source>
        <strain evidence="2">ATCC 27899 / PCC 7122</strain>
    </source>
</reference>
<dbReference type="PATRIC" id="fig|272123.3.peg.4441"/>
<proteinExistence type="predicted"/>
<dbReference type="STRING" id="272123.Anacy_4093"/>
<dbReference type="OrthoDB" id="490865at2"/>
<protein>
    <recommendedName>
        <fullName evidence="3">Class IIb bacteriocin, lactobin A/cerein 7B family</fullName>
    </recommendedName>
</protein>
<dbReference type="AlphaFoldDB" id="K9ZJS7"/>
<evidence type="ECO:0000313" key="1">
    <source>
        <dbReference type="EMBL" id="AFZ59461.1"/>
    </source>
</evidence>
<evidence type="ECO:0008006" key="3">
    <source>
        <dbReference type="Google" id="ProtNLM"/>
    </source>
</evidence>
<dbReference type="RefSeq" id="WP_015216079.1">
    <property type="nucleotide sequence ID" value="NC_019771.1"/>
</dbReference>
<dbReference type="EMBL" id="CP003659">
    <property type="protein sequence ID" value="AFZ59461.1"/>
    <property type="molecule type" value="Genomic_DNA"/>
</dbReference>
<dbReference type="KEGG" id="acy:Anacy_4093"/>
<keyword evidence="2" id="KW-1185">Reference proteome</keyword>
<evidence type="ECO:0000313" key="2">
    <source>
        <dbReference type="Proteomes" id="UP000010474"/>
    </source>
</evidence>
<dbReference type="HOGENOM" id="CLU_199723_0_0_3"/>
<dbReference type="Proteomes" id="UP000010474">
    <property type="component" value="Chromosome"/>
</dbReference>
<gene>
    <name evidence="1" type="ordered locus">Anacy_4093</name>
</gene>
<dbReference type="eggNOG" id="ENOG5032KA7">
    <property type="taxonomic scope" value="Bacteria"/>
</dbReference>
<sequence>MASIKISDLRPSGLDLFVDSESFLNDLNDSDLATTNGGATPTTVTLLGAAWLGYSIGKELARFF</sequence>
<name>K9ZJS7_ANACC</name>
<accession>K9ZJS7</accession>